<comment type="similarity">
    <text evidence="1">Belongs to the transposase 11 family.</text>
</comment>
<feature type="domain" description="Transposase IS4-like" evidence="6">
    <location>
        <begin position="110"/>
        <end position="320"/>
    </location>
</feature>
<dbReference type="PANTHER" id="PTHR33258:SF1">
    <property type="entry name" value="TRANSPOSASE INSL FOR INSERTION SEQUENCE ELEMENT IS186A-RELATED"/>
    <property type="match status" value="1"/>
</dbReference>
<keyword evidence="2" id="KW-0815">Transposition</keyword>
<name>B3EYL9_GEOSE</name>
<keyword evidence="5" id="KW-1133">Transmembrane helix</keyword>
<evidence type="ECO:0000313" key="7">
    <source>
        <dbReference type="EMBL" id="ACE73667.1"/>
    </source>
</evidence>
<protein>
    <submittedName>
        <fullName evidence="7">Transposase</fullName>
    </submittedName>
</protein>
<keyword evidence="3" id="KW-0238">DNA-binding</keyword>
<feature type="transmembrane region" description="Helical" evidence="5">
    <location>
        <begin position="332"/>
        <end position="350"/>
    </location>
</feature>
<reference evidence="7" key="1">
    <citation type="journal article" date="1994" name="Appl. Environ. Microbiol.">
        <title>Cloning and DNA sequence of the gene coding for Bacillus stearothermophilus T-6 xylanase.</title>
        <authorList>
            <person name="Gat O."/>
            <person name="Lapidot A."/>
            <person name="Alchanati I."/>
            <person name="Regueros C."/>
            <person name="Shoham Y."/>
        </authorList>
    </citation>
    <scope>NUCLEOTIDE SEQUENCE</scope>
    <source>
        <strain evidence="7">T-6</strain>
    </source>
</reference>
<dbReference type="AlphaFoldDB" id="B3EYL9"/>
<evidence type="ECO:0000256" key="4">
    <source>
        <dbReference type="ARBA" id="ARBA00023172"/>
    </source>
</evidence>
<dbReference type="EMBL" id="DQ868502">
    <property type="protein sequence ID" value="ACE73667.1"/>
    <property type="molecule type" value="Genomic_DNA"/>
</dbReference>
<keyword evidence="5" id="KW-0472">Membrane</keyword>
<reference evidence="7" key="6">
    <citation type="submission" date="2008-06" db="EMBL/GenBank/DDBJ databases">
        <title>Hemicellulose utilization cluster in Geobacillus stearothermophilus strain T-6.</title>
        <authorList>
            <person name="Shoham Y."/>
            <person name="Shulami S."/>
            <person name="Ben-David A."/>
            <person name="Langut Y."/>
        </authorList>
    </citation>
    <scope>NUCLEOTIDE SEQUENCE</scope>
    <source>
        <strain evidence="7">T-6</strain>
    </source>
</reference>
<evidence type="ECO:0000256" key="2">
    <source>
        <dbReference type="ARBA" id="ARBA00022578"/>
    </source>
</evidence>
<dbReference type="GO" id="GO:0006313">
    <property type="term" value="P:DNA transposition"/>
    <property type="evidence" value="ECO:0007669"/>
    <property type="project" value="InterPro"/>
</dbReference>
<sequence length="486" mass="57276">MNKHTTLPNLMQKLVSDEEIQLIAEAVGYRDSSRTFTLRELIHFFLLAAMHQWKSFRHGADVGPLYGLPRFHYSTVSKKAKEVPYDIMKRLLALIISKCNRQTRRSLRFPKPLRVVDSTTVTVGKNRLPWAPYHGERAGVKLHVAYSPESSLPADVVETTGLRHDGPVGEQLTNAQQVLVEDRAYFKIERLDRFVEQHQLFVIRMKDNIELHQKKSLKRLSSTSSSVQADFTCQLGTKQCRSTKRHRVVIFRDANGRDIRVVTNLFHASAETIADMYQQRWTVEVFFRWVKQYLNVPTLFGTTENAVYNQLFGAFIAYVLLRWLYDQTKKRTNVSLSFIFVCSPFFLWAASSRLEIRDAPLLCLSMPKFMEDVCLILDNQHSCFFIITAVNQHFFIIGFINRNWFQQVRWDNFDPVIICFRIVHFRLFPFQHRIRHLNRFFRQFPCVFKYCLRLFPCDNRFHRSQFRILPSNHRHRLARSSVTDPF</sequence>
<dbReference type="InterPro" id="IPR047952">
    <property type="entry name" value="Transpos_IS4"/>
</dbReference>
<keyword evidence="4" id="KW-0233">DNA recombination</keyword>
<dbReference type="PANTHER" id="PTHR33258">
    <property type="entry name" value="TRANSPOSASE INSL FOR INSERTION SEQUENCE ELEMENT IS186A-RELATED"/>
    <property type="match status" value="1"/>
</dbReference>
<dbReference type="InterPro" id="IPR012337">
    <property type="entry name" value="RNaseH-like_sf"/>
</dbReference>
<dbReference type="SUPFAM" id="SSF53098">
    <property type="entry name" value="Ribonuclease H-like"/>
    <property type="match status" value="1"/>
</dbReference>
<reference evidence="7" key="2">
    <citation type="journal article" date="1999" name="J. Bacteriol.">
        <title>The glucuronic acid utilization gene cluster from Bacillus stearothermophilus T-6.</title>
        <authorList>
            <person name="Shulami S."/>
            <person name="Gat O."/>
            <person name="Sonenshein A.L."/>
            <person name="Shoham Y."/>
        </authorList>
    </citation>
    <scope>NUCLEOTIDE SEQUENCE</scope>
    <source>
        <strain evidence="7">T-6</strain>
    </source>
</reference>
<dbReference type="NCBIfam" id="NF033592">
    <property type="entry name" value="transpos_IS4_1"/>
    <property type="match status" value="1"/>
</dbReference>
<dbReference type="GO" id="GO:0004803">
    <property type="term" value="F:transposase activity"/>
    <property type="evidence" value="ECO:0007669"/>
    <property type="project" value="InterPro"/>
</dbReference>
<evidence type="ECO:0000256" key="5">
    <source>
        <dbReference type="SAM" id="Phobius"/>
    </source>
</evidence>
<reference evidence="7" key="4">
    <citation type="journal article" date="2001" name="FEBS Lett.">
        <title>Stereochemistry of family 52 glycosyl hydrolases: a beta-xylosidase from Bacillus stearothermophilus T-6 is a retaining enzyme.</title>
        <authorList>
            <person name="Bravman T."/>
            <person name="Zolotnitsky G."/>
            <person name="Shulami S."/>
            <person name="Belakhov V."/>
            <person name="Solomon D."/>
            <person name="Baasov T."/>
            <person name="Shoham G."/>
            <person name="Shoham Y."/>
        </authorList>
    </citation>
    <scope>NUCLEOTIDE SEQUENCE</scope>
    <source>
        <strain evidence="7">T-6</strain>
    </source>
</reference>
<reference evidence="7" key="3">
    <citation type="journal article" date="2001" name="Eur. J. Biochem.">
        <title>Biochemical characterization and identification of catalytic residues in alpha-glucuronidase from Bacillus stearothermophilus T-6.</title>
        <authorList>
            <person name="Zaide G."/>
            <person name="Shallom D."/>
            <person name="Shulami S."/>
            <person name="Zolotnitsky G."/>
            <person name="Golan G."/>
            <person name="Baasov T."/>
            <person name="Shoham G."/>
            <person name="Shoham Y."/>
        </authorList>
    </citation>
    <scope>NUCLEOTIDE SEQUENCE</scope>
    <source>
        <strain evidence="7">T-6</strain>
    </source>
</reference>
<reference evidence="7" key="5">
    <citation type="journal article" date="2007" name="Appl. Environ. Microbiol.">
        <title>A two-component system regulates the expression of an ABC transporter for xylo-oligosaccharides in Geobacillus stearothermophilus.</title>
        <authorList>
            <person name="Shulami S."/>
            <person name="Zaide G."/>
            <person name="Zolotnitsky G."/>
            <person name="Langut Y."/>
            <person name="Feld G."/>
            <person name="Sonenshein A.L."/>
            <person name="Shoham Y."/>
        </authorList>
    </citation>
    <scope>NUCLEOTIDE SEQUENCE</scope>
    <source>
        <strain evidence="7">T-6</strain>
    </source>
</reference>
<dbReference type="Pfam" id="PF01609">
    <property type="entry name" value="DDE_Tnp_1"/>
    <property type="match status" value="1"/>
</dbReference>
<dbReference type="GO" id="GO:0003677">
    <property type="term" value="F:DNA binding"/>
    <property type="evidence" value="ECO:0007669"/>
    <property type="project" value="UniProtKB-KW"/>
</dbReference>
<dbReference type="InterPro" id="IPR002559">
    <property type="entry name" value="Transposase_11"/>
</dbReference>
<organism evidence="7">
    <name type="scientific">Geobacillus stearothermophilus</name>
    <name type="common">Bacillus stearothermophilus</name>
    <dbReference type="NCBI Taxonomy" id="1422"/>
    <lineage>
        <taxon>Bacteria</taxon>
        <taxon>Bacillati</taxon>
        <taxon>Bacillota</taxon>
        <taxon>Bacilli</taxon>
        <taxon>Bacillales</taxon>
        <taxon>Anoxybacillaceae</taxon>
        <taxon>Geobacillus</taxon>
    </lineage>
</organism>
<evidence type="ECO:0000256" key="1">
    <source>
        <dbReference type="ARBA" id="ARBA00010075"/>
    </source>
</evidence>
<proteinExistence type="inferred from homology"/>
<evidence type="ECO:0000256" key="3">
    <source>
        <dbReference type="ARBA" id="ARBA00023125"/>
    </source>
</evidence>
<accession>B3EYL9</accession>
<feature type="transmembrane region" description="Helical" evidence="5">
    <location>
        <begin position="307"/>
        <end position="325"/>
    </location>
</feature>
<evidence type="ECO:0000259" key="6">
    <source>
        <dbReference type="Pfam" id="PF01609"/>
    </source>
</evidence>
<keyword evidence="5" id="KW-0812">Transmembrane</keyword>